<dbReference type="CDD" id="cd01168">
    <property type="entry name" value="adenosine_kinase"/>
    <property type="match status" value="1"/>
</dbReference>
<dbReference type="GO" id="GO:0006144">
    <property type="term" value="P:purine nucleobase metabolic process"/>
    <property type="evidence" value="ECO:0007669"/>
    <property type="project" value="TreeGrafter"/>
</dbReference>
<feature type="domain" description="Carbohydrate kinase PfkB" evidence="12">
    <location>
        <begin position="1251"/>
        <end position="1565"/>
    </location>
</feature>
<name>A0AAD2H2H6_9AGAR</name>
<dbReference type="Proteomes" id="UP001295794">
    <property type="component" value="Unassembled WGS sequence"/>
</dbReference>
<dbReference type="PANTHER" id="PTHR45769">
    <property type="entry name" value="ADENOSINE KINASE"/>
    <property type="match status" value="1"/>
</dbReference>
<dbReference type="PRINTS" id="PR00989">
    <property type="entry name" value="ADENOKINASE"/>
</dbReference>
<organism evidence="13 14">
    <name type="scientific">Mycena citricolor</name>
    <dbReference type="NCBI Taxonomy" id="2018698"/>
    <lineage>
        <taxon>Eukaryota</taxon>
        <taxon>Fungi</taxon>
        <taxon>Dikarya</taxon>
        <taxon>Basidiomycota</taxon>
        <taxon>Agaricomycotina</taxon>
        <taxon>Agaricomycetes</taxon>
        <taxon>Agaricomycetidae</taxon>
        <taxon>Agaricales</taxon>
        <taxon>Marasmiineae</taxon>
        <taxon>Mycenaceae</taxon>
        <taxon>Mycena</taxon>
    </lineage>
</organism>
<proteinExistence type="inferred from homology"/>
<keyword evidence="6" id="KW-0660">Purine salvage</keyword>
<evidence type="ECO:0000256" key="4">
    <source>
        <dbReference type="ARBA" id="ARBA00012119"/>
    </source>
</evidence>
<evidence type="ECO:0000256" key="11">
    <source>
        <dbReference type="SAM" id="MobiDB-lite"/>
    </source>
</evidence>
<sequence>MSSTSAHRSFQTKATPELNARIHGTLRPFISGFEVGPHLSVSDSINRVFTFIARDIGRDPDELYPTWRQKRSVMQSNPALRAEEDATFLQRILSETRKSESSEADFQFLLDEVMTFVIPISPQQAVAVLQAAEEEVKNILREFLAQGDPLPPWEPSHILPHSSFLRKLKIPRTPGGENVPDMLLHDLGNVKKGSSLDRAIRNIFLKAPPPVVSLVNAPGAGKTKTMIEGLCGHWGFYLTCAVDSEGRGSRDLSIAFNKHIKLDPAFVENLEEAAKKDENVTLSSLHRVNCEIARSRISEVLLARICILTWFLDVLKELNPIGPLDSAKNRRLWTILQLHPPHGPNGGDVFQSTLERILGLDDEYLKTLTRAKLHTLHSSLKIGLNERLFCVVDESQTAITTLEHAFMSHDPEDIQITARPVLRELGVVLLARENNLAVVFTGTALARVLLDAILASKFLKLGNDYRPITHFGAFSKPEDHIDYVKKYIPSDLLATRSFKALFDRIVYWLRGRYRFTSAFVRELLMSGYQLPHLRLNAFIKVATKSPLLRTLGRFTSDGFDATDGAIHLESELEANRGDPLVITIGEQRLFDFGKIKDNVRFVELVRTYVPEMCMRSKITSTPMPLKYKDRNGRVLEDFGQLVQYGVARYDENDMGVEGDVRLLMDEPLAIRALLEWLQSCDAPLAAILRKAAVGGLQNHAGNNGVEEYIAFYCAVAFKSGAKLKEIFHFHKGLKIPEWAETSADLVSVYCTNQDSRPNDPVKAQSWTAEYDVSPVTDQSGPSNSLGYCASTISDTRRWMQHLERASICFPDKFMGPDLVMVLRLHNAQRSLIWLAIQSKFSAAEELEPSKLKEALPTVTPDGYYERRKKDAVFDEEPQPLGAHQVQILKDMDSLPNRLEIPGFDQRRNKAFMKRMVDHYSGPDFSQPFDVTADELAVLDGCGKHSVLRVIVGWPSLTNLHNRYSTLLQHRYFDDDCHPIVEFNRDRWNTIMEDYLLPEFDTRRHNRSRGTKQDRPDAGHEADEPGPSMKRRKTAHDLDADEFELDAAFEPNSNVKTQFASQFLHPFRIGEDAGETAAWDELEHGGNPTGSVADGPPLTATDLDATTLGGQSVYDDGGHPRITERRRDGTVRLGGGEVHLRVLGHEIDPHKFWDTHRLGGMSGDLPPLKDSIPQLKLMKKRERRIWPEREDWEIETEFTQEEKGLPLQDRKKIIFERLKRAAERYEAMSYQLFCIGNPLLDMQVTKGEAILEKYDLKANDAILAEAKHECLYPEIVEKYDITYVAGGASQNTARGAAYVLPPDSVVYTGCVGDDDLAEQLKTANKREGLKEVYQVKKGEKTGACAVIITGHHRSLVTTLRVAEKFEKSHLTSELVAPLVDGAKVFYVEGYFLTHGTESIVYLSQKASAQSKIFAINFSAPFIPQFFGPALQQILPFCDLVIGNESEAETWASANGLADPKDLPAVAKAIALLPKSNPSRPRTVVITQGADSTILVSSATPDSPKIYPVTKLADAEIVDTNGAGDAFAGGFLGALVAGKSIDECVEAGHKLGSMCVQQVGPQYQWPKVNVL</sequence>
<keyword evidence="9" id="KW-0067">ATP-binding</keyword>
<dbReference type="InterPro" id="IPR029056">
    <property type="entry name" value="Ribokinase-like"/>
</dbReference>
<dbReference type="InterPro" id="IPR001805">
    <property type="entry name" value="Adenokinase"/>
</dbReference>
<feature type="active site" description="Proton acceptor" evidence="10">
    <location>
        <position position="1523"/>
    </location>
</feature>
<evidence type="ECO:0000256" key="5">
    <source>
        <dbReference type="ARBA" id="ARBA00022679"/>
    </source>
</evidence>
<dbReference type="Gene3D" id="3.40.1190.20">
    <property type="match status" value="1"/>
</dbReference>
<evidence type="ECO:0000256" key="3">
    <source>
        <dbReference type="ARBA" id="ARBA00010688"/>
    </source>
</evidence>
<dbReference type="Gene3D" id="3.30.1110.10">
    <property type="match status" value="1"/>
</dbReference>
<dbReference type="EMBL" id="CAVNYO010000123">
    <property type="protein sequence ID" value="CAK5267465.1"/>
    <property type="molecule type" value="Genomic_DNA"/>
</dbReference>
<dbReference type="InterPro" id="IPR002173">
    <property type="entry name" value="Carboh/pur_kinase_PfkB_CS"/>
</dbReference>
<evidence type="ECO:0000259" key="12">
    <source>
        <dbReference type="Pfam" id="PF00294"/>
    </source>
</evidence>
<dbReference type="EC" id="2.7.1.20" evidence="4"/>
<feature type="region of interest" description="Disordered" evidence="11">
    <location>
        <begin position="1002"/>
        <end position="1033"/>
    </location>
</feature>
<evidence type="ECO:0000256" key="2">
    <source>
        <dbReference type="ARBA" id="ARBA00004801"/>
    </source>
</evidence>
<dbReference type="GO" id="GO:0005634">
    <property type="term" value="C:nucleus"/>
    <property type="evidence" value="ECO:0007669"/>
    <property type="project" value="TreeGrafter"/>
</dbReference>
<keyword evidence="8" id="KW-0418">Kinase</keyword>
<evidence type="ECO:0000256" key="6">
    <source>
        <dbReference type="ARBA" id="ARBA00022726"/>
    </source>
</evidence>
<protein>
    <recommendedName>
        <fullName evidence="4">adenosine kinase</fullName>
        <ecNumber evidence="4">2.7.1.20</ecNumber>
    </recommendedName>
</protein>
<evidence type="ECO:0000313" key="13">
    <source>
        <dbReference type="EMBL" id="CAK5267465.1"/>
    </source>
</evidence>
<dbReference type="GO" id="GO:0005829">
    <property type="term" value="C:cytosol"/>
    <property type="evidence" value="ECO:0007669"/>
    <property type="project" value="TreeGrafter"/>
</dbReference>
<dbReference type="PANTHER" id="PTHR45769:SF3">
    <property type="entry name" value="ADENOSINE KINASE"/>
    <property type="match status" value="1"/>
</dbReference>
<dbReference type="GO" id="GO:0004001">
    <property type="term" value="F:adenosine kinase activity"/>
    <property type="evidence" value="ECO:0007669"/>
    <property type="project" value="UniProtKB-EC"/>
</dbReference>
<dbReference type="SUPFAM" id="SSF53613">
    <property type="entry name" value="Ribokinase-like"/>
    <property type="match status" value="1"/>
</dbReference>
<dbReference type="GO" id="GO:0006166">
    <property type="term" value="P:purine ribonucleoside salvage"/>
    <property type="evidence" value="ECO:0007669"/>
    <property type="project" value="UniProtKB-KW"/>
</dbReference>
<accession>A0AAD2H2H6</accession>
<comment type="similarity">
    <text evidence="3">Belongs to the carbohydrate kinase PfkB family.</text>
</comment>
<dbReference type="PROSITE" id="PS00584">
    <property type="entry name" value="PFKB_KINASES_2"/>
    <property type="match status" value="1"/>
</dbReference>
<evidence type="ECO:0000313" key="14">
    <source>
        <dbReference type="Proteomes" id="UP001295794"/>
    </source>
</evidence>
<keyword evidence="5" id="KW-0808">Transferase</keyword>
<keyword evidence="14" id="KW-1185">Reference proteome</keyword>
<comment type="caution">
    <text evidence="13">The sequence shown here is derived from an EMBL/GenBank/DDBJ whole genome shotgun (WGS) entry which is preliminary data.</text>
</comment>
<comment type="pathway">
    <text evidence="2">Purine metabolism; AMP biosynthesis via salvage pathway; AMP from adenosine: step 1/1.</text>
</comment>
<evidence type="ECO:0000256" key="1">
    <source>
        <dbReference type="ARBA" id="ARBA00001946"/>
    </source>
</evidence>
<evidence type="ECO:0000256" key="10">
    <source>
        <dbReference type="PIRSR" id="PIRSR601805-1"/>
    </source>
</evidence>
<evidence type="ECO:0000256" key="8">
    <source>
        <dbReference type="ARBA" id="ARBA00022777"/>
    </source>
</evidence>
<evidence type="ECO:0000256" key="9">
    <source>
        <dbReference type="ARBA" id="ARBA00022840"/>
    </source>
</evidence>
<gene>
    <name evidence="13" type="ORF">MYCIT1_LOCUS9994</name>
</gene>
<dbReference type="GO" id="GO:0005524">
    <property type="term" value="F:ATP binding"/>
    <property type="evidence" value="ECO:0007669"/>
    <property type="project" value="UniProtKB-KW"/>
</dbReference>
<keyword evidence="7" id="KW-0547">Nucleotide-binding</keyword>
<comment type="cofactor">
    <cofactor evidence="1">
        <name>Mg(2+)</name>
        <dbReference type="ChEBI" id="CHEBI:18420"/>
    </cofactor>
</comment>
<dbReference type="InterPro" id="IPR011611">
    <property type="entry name" value="PfkB_dom"/>
</dbReference>
<evidence type="ECO:0000256" key="7">
    <source>
        <dbReference type="ARBA" id="ARBA00022741"/>
    </source>
</evidence>
<dbReference type="Pfam" id="PF00294">
    <property type="entry name" value="PfkB"/>
    <property type="match status" value="1"/>
</dbReference>
<feature type="compositionally biased region" description="Basic and acidic residues" evidence="11">
    <location>
        <begin position="1010"/>
        <end position="1022"/>
    </location>
</feature>
<reference evidence="13" key="1">
    <citation type="submission" date="2023-11" db="EMBL/GenBank/DDBJ databases">
        <authorList>
            <person name="De Vega J J."/>
            <person name="De Vega J J."/>
        </authorList>
    </citation>
    <scope>NUCLEOTIDE SEQUENCE</scope>
</reference>